<gene>
    <name evidence="14" type="ORF">NEZAVI_LOCUS6722</name>
</gene>
<keyword evidence="10 12" id="KW-0739">Sodium transport</keyword>
<proteinExistence type="inferred from homology"/>
<keyword evidence="7" id="KW-0915">Sodium</keyword>
<dbReference type="PANTHER" id="PTHR11690">
    <property type="entry name" value="AMILORIDE-SENSITIVE SODIUM CHANNEL-RELATED"/>
    <property type="match status" value="1"/>
</dbReference>
<evidence type="ECO:0000256" key="11">
    <source>
        <dbReference type="ARBA" id="ARBA00023303"/>
    </source>
</evidence>
<dbReference type="AlphaFoldDB" id="A0A9P0H793"/>
<dbReference type="GO" id="GO:0015280">
    <property type="term" value="F:ligand-gated sodium channel activity"/>
    <property type="evidence" value="ECO:0007669"/>
    <property type="project" value="TreeGrafter"/>
</dbReference>
<evidence type="ECO:0000256" key="6">
    <source>
        <dbReference type="ARBA" id="ARBA00022989"/>
    </source>
</evidence>
<feature type="transmembrane region" description="Helical" evidence="13">
    <location>
        <begin position="191"/>
        <end position="217"/>
    </location>
</feature>
<dbReference type="GO" id="GO:0005886">
    <property type="term" value="C:plasma membrane"/>
    <property type="evidence" value="ECO:0007669"/>
    <property type="project" value="TreeGrafter"/>
</dbReference>
<evidence type="ECO:0000256" key="5">
    <source>
        <dbReference type="ARBA" id="ARBA00022692"/>
    </source>
</evidence>
<keyword evidence="9 13" id="KW-0472">Membrane</keyword>
<evidence type="ECO:0000256" key="13">
    <source>
        <dbReference type="SAM" id="Phobius"/>
    </source>
</evidence>
<name>A0A9P0H793_NEZVI</name>
<dbReference type="Gene3D" id="1.10.287.820">
    <property type="entry name" value="Acid-sensing ion channel domain"/>
    <property type="match status" value="1"/>
</dbReference>
<evidence type="ECO:0000313" key="14">
    <source>
        <dbReference type="EMBL" id="CAH1396706.1"/>
    </source>
</evidence>
<organism evidence="14 15">
    <name type="scientific">Nezara viridula</name>
    <name type="common">Southern green stink bug</name>
    <name type="synonym">Cimex viridulus</name>
    <dbReference type="NCBI Taxonomy" id="85310"/>
    <lineage>
        <taxon>Eukaryota</taxon>
        <taxon>Metazoa</taxon>
        <taxon>Ecdysozoa</taxon>
        <taxon>Arthropoda</taxon>
        <taxon>Hexapoda</taxon>
        <taxon>Insecta</taxon>
        <taxon>Pterygota</taxon>
        <taxon>Neoptera</taxon>
        <taxon>Paraneoptera</taxon>
        <taxon>Hemiptera</taxon>
        <taxon>Heteroptera</taxon>
        <taxon>Panheteroptera</taxon>
        <taxon>Pentatomomorpha</taxon>
        <taxon>Pentatomoidea</taxon>
        <taxon>Pentatomidae</taxon>
        <taxon>Pentatominae</taxon>
        <taxon>Nezara</taxon>
    </lineage>
</organism>
<dbReference type="OrthoDB" id="6478271at2759"/>
<protein>
    <submittedName>
        <fullName evidence="14">Uncharacterized protein</fullName>
    </submittedName>
</protein>
<evidence type="ECO:0000256" key="3">
    <source>
        <dbReference type="ARBA" id="ARBA00022448"/>
    </source>
</evidence>
<dbReference type="Gene3D" id="1.10.287.770">
    <property type="entry name" value="YojJ-like"/>
    <property type="match status" value="1"/>
</dbReference>
<evidence type="ECO:0000256" key="10">
    <source>
        <dbReference type="ARBA" id="ARBA00023201"/>
    </source>
</evidence>
<reference evidence="14" key="1">
    <citation type="submission" date="2022-01" db="EMBL/GenBank/DDBJ databases">
        <authorList>
            <person name="King R."/>
        </authorList>
    </citation>
    <scope>NUCLEOTIDE SEQUENCE</scope>
</reference>
<dbReference type="EMBL" id="OV725079">
    <property type="protein sequence ID" value="CAH1396706.1"/>
    <property type="molecule type" value="Genomic_DNA"/>
</dbReference>
<keyword evidence="4 12" id="KW-0894">Sodium channel</keyword>
<comment type="subcellular location">
    <subcellularLocation>
        <location evidence="1">Membrane</location>
        <topology evidence="1">Multi-pass membrane protein</topology>
    </subcellularLocation>
</comment>
<evidence type="ECO:0000313" key="15">
    <source>
        <dbReference type="Proteomes" id="UP001152798"/>
    </source>
</evidence>
<evidence type="ECO:0000256" key="1">
    <source>
        <dbReference type="ARBA" id="ARBA00004141"/>
    </source>
</evidence>
<evidence type="ECO:0000256" key="2">
    <source>
        <dbReference type="ARBA" id="ARBA00007193"/>
    </source>
</evidence>
<sequence>MPVIGHREAGWVLVNDDNTAPKERTYSNLRYDFEYAIDLDSERTWASEGLRIFKPHQRKCYFNGEKVLKYFKFYTKTNCENECLINRTIDVCKCVDFYMPHFESTRICYTETDVECIVETMDWWERRGKKFCNCYPYCSEINYNAYIFGKNRSSTQSRDNEIKNFNVSIYNADEFYTSRENKQSQWTIIDLVASCGGVFGLLCGMSLIGVVEFIYYATIRVISNIIRIRREERRTAD</sequence>
<comment type="similarity">
    <text evidence="2 12">Belongs to the amiloride-sensitive sodium channel (TC 1.A.6) family.</text>
</comment>
<evidence type="ECO:0000256" key="12">
    <source>
        <dbReference type="RuleBase" id="RU000679"/>
    </source>
</evidence>
<dbReference type="Pfam" id="PF00858">
    <property type="entry name" value="ASC"/>
    <property type="match status" value="1"/>
</dbReference>
<keyword evidence="5 12" id="KW-0812">Transmembrane</keyword>
<dbReference type="InterPro" id="IPR001873">
    <property type="entry name" value="ENaC"/>
</dbReference>
<evidence type="ECO:0000256" key="8">
    <source>
        <dbReference type="ARBA" id="ARBA00023065"/>
    </source>
</evidence>
<keyword evidence="6 13" id="KW-1133">Transmembrane helix</keyword>
<dbReference type="PANTHER" id="PTHR11690:SF288">
    <property type="entry name" value="AMILORIDE-SENSITIVE NA+ CHANNEL-RELATED"/>
    <property type="match status" value="1"/>
</dbReference>
<keyword evidence="3 12" id="KW-0813">Transport</keyword>
<keyword evidence="8 12" id="KW-0406">Ion transport</keyword>
<evidence type="ECO:0000256" key="7">
    <source>
        <dbReference type="ARBA" id="ARBA00023053"/>
    </source>
</evidence>
<evidence type="ECO:0000256" key="4">
    <source>
        <dbReference type="ARBA" id="ARBA00022461"/>
    </source>
</evidence>
<keyword evidence="11 12" id="KW-0407">Ion channel</keyword>
<keyword evidence="15" id="KW-1185">Reference proteome</keyword>
<accession>A0A9P0H793</accession>
<dbReference type="Proteomes" id="UP001152798">
    <property type="component" value="Chromosome 3"/>
</dbReference>
<evidence type="ECO:0000256" key="9">
    <source>
        <dbReference type="ARBA" id="ARBA00023136"/>
    </source>
</evidence>